<keyword evidence="2" id="KW-0436">Ligase</keyword>
<sequence length="248" mass="26356">MRPFVLLATRADDAVADAEYEAFRRYGGLKPDELVRVRLEAGPLEAALPGFDPTAYSGLVIGGGPFNASDPPDSKSETQRRVEAELGAVLDEALAHDVPVLGACYGVGTLGTRFGGVVDDTYAEAIGAIPVTLTDDGRADPLLAGLPTTFHAFVGHKEACAVLPPGAVLLASSPTCPVQMFRLGRNAYATQFHPELDVAGIVERIRAYRYEGYYPPAELDAVVASVEGAEVDVPPRIVARFVELFARD</sequence>
<dbReference type="InterPro" id="IPR017926">
    <property type="entry name" value="GATASE"/>
</dbReference>
<accession>A0A5P9Q6D5</accession>
<dbReference type="OrthoDB" id="5196541at2"/>
<dbReference type="InterPro" id="IPR029062">
    <property type="entry name" value="Class_I_gatase-like"/>
</dbReference>
<proteinExistence type="predicted"/>
<dbReference type="PANTHER" id="PTHR42695">
    <property type="entry name" value="GLUTAMINE AMIDOTRANSFERASE YLR126C-RELATED"/>
    <property type="match status" value="1"/>
</dbReference>
<dbReference type="KEGG" id="lxl:KDY119_00445"/>
<dbReference type="EMBL" id="CP045529">
    <property type="protein sequence ID" value="QFU96953.1"/>
    <property type="molecule type" value="Genomic_DNA"/>
</dbReference>
<dbReference type="CDD" id="cd01741">
    <property type="entry name" value="GATase1_1"/>
    <property type="match status" value="1"/>
</dbReference>
<name>A0A5P9Q6D5_9MICO</name>
<dbReference type="Gene3D" id="3.40.50.880">
    <property type="match status" value="1"/>
</dbReference>
<reference evidence="2 3" key="1">
    <citation type="submission" date="2019-10" db="EMBL/GenBank/DDBJ databases">
        <title>Genome sequence of Luteimicrobium xylanilyticum HY-24.</title>
        <authorList>
            <person name="Kim D.Y."/>
            <person name="Park H.-Y."/>
        </authorList>
    </citation>
    <scope>NUCLEOTIDE SEQUENCE [LARGE SCALE GENOMIC DNA]</scope>
    <source>
        <strain evidence="2 3">HY-24</strain>
    </source>
</reference>
<dbReference type="EC" id="6.3.5.2" evidence="2"/>
<dbReference type="RefSeq" id="WP_036954645.1">
    <property type="nucleotide sequence ID" value="NZ_BAABIH010000013.1"/>
</dbReference>
<feature type="domain" description="Glutamine amidotransferase" evidence="1">
    <location>
        <begin position="54"/>
        <end position="196"/>
    </location>
</feature>
<dbReference type="AlphaFoldDB" id="A0A5P9Q6D5"/>
<keyword evidence="3" id="KW-1185">Reference proteome</keyword>
<evidence type="ECO:0000313" key="2">
    <source>
        <dbReference type="EMBL" id="QFU96953.1"/>
    </source>
</evidence>
<evidence type="ECO:0000259" key="1">
    <source>
        <dbReference type="Pfam" id="PF00117"/>
    </source>
</evidence>
<dbReference type="NCBIfam" id="NF005743">
    <property type="entry name" value="PRK07567.1"/>
    <property type="match status" value="1"/>
</dbReference>
<dbReference type="PANTHER" id="PTHR42695:SF5">
    <property type="entry name" value="GLUTAMINE AMIDOTRANSFERASE YLR126C-RELATED"/>
    <property type="match status" value="1"/>
</dbReference>
<dbReference type="GO" id="GO:0003922">
    <property type="term" value="F:GMP synthase (glutamine-hydrolyzing) activity"/>
    <property type="evidence" value="ECO:0007669"/>
    <property type="project" value="UniProtKB-EC"/>
</dbReference>
<evidence type="ECO:0000313" key="3">
    <source>
        <dbReference type="Proteomes" id="UP000326702"/>
    </source>
</evidence>
<dbReference type="InterPro" id="IPR044992">
    <property type="entry name" value="ChyE-like"/>
</dbReference>
<protein>
    <submittedName>
        <fullName evidence="2">GMP synthase (Glutamine-hydrolyzing)</fullName>
        <ecNumber evidence="2">6.3.5.2</ecNumber>
    </submittedName>
</protein>
<dbReference type="PROSITE" id="PS51273">
    <property type="entry name" value="GATASE_TYPE_1"/>
    <property type="match status" value="1"/>
</dbReference>
<dbReference type="SUPFAM" id="SSF52317">
    <property type="entry name" value="Class I glutamine amidotransferase-like"/>
    <property type="match status" value="1"/>
</dbReference>
<dbReference type="Pfam" id="PF00117">
    <property type="entry name" value="GATase"/>
    <property type="match status" value="1"/>
</dbReference>
<organism evidence="2 3">
    <name type="scientific">Luteimicrobium xylanilyticum</name>
    <dbReference type="NCBI Taxonomy" id="1133546"/>
    <lineage>
        <taxon>Bacteria</taxon>
        <taxon>Bacillati</taxon>
        <taxon>Actinomycetota</taxon>
        <taxon>Actinomycetes</taxon>
        <taxon>Micrococcales</taxon>
        <taxon>Luteimicrobium</taxon>
    </lineage>
</organism>
<dbReference type="Proteomes" id="UP000326702">
    <property type="component" value="Chromosome"/>
</dbReference>
<gene>
    <name evidence="2" type="primary">guaA</name>
    <name evidence="2" type="ORF">KDY119_00445</name>
</gene>
<dbReference type="GO" id="GO:0005829">
    <property type="term" value="C:cytosol"/>
    <property type="evidence" value="ECO:0007669"/>
    <property type="project" value="TreeGrafter"/>
</dbReference>